<protein>
    <submittedName>
        <fullName evidence="2">Uncharacterized protein</fullName>
    </submittedName>
</protein>
<comment type="caution">
    <text evidence="2">The sequence shown here is derived from an EMBL/GenBank/DDBJ whole genome shotgun (WGS) entry which is preliminary data.</text>
</comment>
<accession>A0A3M2ZLG0</accession>
<dbReference type="EMBL" id="RBNL01001505">
    <property type="protein sequence ID" value="RML88930.1"/>
    <property type="molecule type" value="Genomic_DNA"/>
</dbReference>
<gene>
    <name evidence="2" type="ORF">APX70_00318</name>
</gene>
<feature type="compositionally biased region" description="Basic and acidic residues" evidence="1">
    <location>
        <begin position="1"/>
        <end position="18"/>
    </location>
</feature>
<evidence type="ECO:0000256" key="1">
    <source>
        <dbReference type="SAM" id="MobiDB-lite"/>
    </source>
</evidence>
<dbReference type="Proteomes" id="UP000282378">
    <property type="component" value="Unassembled WGS sequence"/>
</dbReference>
<sequence length="91" mass="10489">MRREIRLNGQPSKDKHANAADCHPLIRNSDNPLHFKRTFVPLVRKLLTIAYLALAGSKLRVFPTPHLRFEGLNDEKSMADSFRTGSVHRRR</sequence>
<feature type="region of interest" description="Disordered" evidence="1">
    <location>
        <begin position="1"/>
        <end position="23"/>
    </location>
</feature>
<organism evidence="2 3">
    <name type="scientific">Pseudomonas syringae pv. maculicola</name>
    <dbReference type="NCBI Taxonomy" id="59511"/>
    <lineage>
        <taxon>Bacteria</taxon>
        <taxon>Pseudomonadati</taxon>
        <taxon>Pseudomonadota</taxon>
        <taxon>Gammaproteobacteria</taxon>
        <taxon>Pseudomonadales</taxon>
        <taxon>Pseudomonadaceae</taxon>
        <taxon>Pseudomonas</taxon>
    </lineage>
</organism>
<dbReference type="AlphaFoldDB" id="A0A3M2ZLG0"/>
<evidence type="ECO:0000313" key="2">
    <source>
        <dbReference type="EMBL" id="RML88930.1"/>
    </source>
</evidence>
<proteinExistence type="predicted"/>
<name>A0A3M2ZLG0_PSEYM</name>
<evidence type="ECO:0000313" key="3">
    <source>
        <dbReference type="Proteomes" id="UP000282378"/>
    </source>
</evidence>
<reference evidence="2 3" key="1">
    <citation type="submission" date="2018-08" db="EMBL/GenBank/DDBJ databases">
        <title>Recombination of ecologically and evolutionarily significant loci maintains genetic cohesion in the Pseudomonas syringae species complex.</title>
        <authorList>
            <person name="Dillon M."/>
            <person name="Thakur S."/>
            <person name="Almeida R.N.D."/>
            <person name="Weir B.S."/>
            <person name="Guttman D.S."/>
        </authorList>
    </citation>
    <scope>NUCLEOTIDE SEQUENCE [LARGE SCALE GENOMIC DNA]</scope>
    <source>
        <strain evidence="2 3">88_10</strain>
    </source>
</reference>